<dbReference type="GO" id="GO:0005524">
    <property type="term" value="F:ATP binding"/>
    <property type="evidence" value="ECO:0007669"/>
    <property type="project" value="UniProtKB-KW"/>
</dbReference>
<dbReference type="PROSITE" id="PS50983">
    <property type="entry name" value="FE_B12_PBP"/>
    <property type="match status" value="1"/>
</dbReference>
<evidence type="ECO:0000256" key="2">
    <source>
        <dbReference type="SAM" id="SignalP"/>
    </source>
</evidence>
<sequence length="285" mass="31640">MISKKLTKKTFISLILFLSFSFNSEAKPNRYNKKIRIVALTSLTADLINTISKDSLIGVPGSSILKKNKEFDSIPIVSSGRMPPDLEKIISLKPDLVIGAKGFHDRPLLKLNSLGINTLSTSVTSLNDLDILYKQIASKLKTQTKSIEDVLQNCYSNKKNKNKNKNKNLVVLVSSKPILSPNKNSWAGNLISSFKLNNLASEISNKSEFKGYVNLSPEWLLKSQPENILVIKTPGSNLSEYNSMNIWKKLDAVKNDKVFTFEYYGLINAGGIKAINKACQKLASI</sequence>
<dbReference type="STRING" id="93057.EU95_0724"/>
<dbReference type="InterPro" id="IPR002491">
    <property type="entry name" value="ABC_transptr_periplasmic_BD"/>
</dbReference>
<keyword evidence="4" id="KW-0067">ATP-binding</keyword>
<dbReference type="SUPFAM" id="SSF53807">
    <property type="entry name" value="Helical backbone' metal receptor"/>
    <property type="match status" value="1"/>
</dbReference>
<feature type="domain" description="Fe/B12 periplasmic-binding" evidence="3">
    <location>
        <begin position="36"/>
        <end position="285"/>
    </location>
</feature>
<accession>A0A0A2A765</accession>
<keyword evidence="2" id="KW-0732">Signal</keyword>
<dbReference type="OrthoDB" id="418958at2"/>
<dbReference type="RefSeq" id="WP_032521888.1">
    <property type="nucleotide sequence ID" value="NZ_CP138977.1"/>
</dbReference>
<gene>
    <name evidence="4" type="ORF">EU95_0724</name>
</gene>
<dbReference type="EMBL" id="JNAL01000009">
    <property type="protein sequence ID" value="KGF96344.1"/>
    <property type="molecule type" value="Genomic_DNA"/>
</dbReference>
<comment type="caution">
    <text evidence="4">The sequence shown here is derived from an EMBL/GenBank/DDBJ whole genome shotgun (WGS) entry which is preliminary data.</text>
</comment>
<dbReference type="InterPro" id="IPR050902">
    <property type="entry name" value="ABC_Transporter_SBP"/>
</dbReference>
<dbReference type="eggNOG" id="COG0614">
    <property type="taxonomic scope" value="Bacteria"/>
</dbReference>
<evidence type="ECO:0000313" key="5">
    <source>
        <dbReference type="Proteomes" id="UP000030355"/>
    </source>
</evidence>
<comment type="similarity">
    <text evidence="1">Belongs to the bacterial solute-binding protein 8 family.</text>
</comment>
<protein>
    <submittedName>
        <fullName evidence="4">Molybdenum transport ATP-binding protein ModC</fullName>
    </submittedName>
</protein>
<dbReference type="Proteomes" id="UP000030355">
    <property type="component" value="Unassembled WGS sequence"/>
</dbReference>
<evidence type="ECO:0000256" key="1">
    <source>
        <dbReference type="ARBA" id="ARBA00008814"/>
    </source>
</evidence>
<dbReference type="Gene3D" id="3.40.50.1980">
    <property type="entry name" value="Nitrogenase molybdenum iron protein domain"/>
    <property type="match status" value="2"/>
</dbReference>
<feature type="chain" id="PRO_5001985867" evidence="2">
    <location>
        <begin position="27"/>
        <end position="285"/>
    </location>
</feature>
<evidence type="ECO:0000259" key="3">
    <source>
        <dbReference type="PROSITE" id="PS50983"/>
    </source>
</evidence>
<dbReference type="AlphaFoldDB" id="A0A0A2A765"/>
<dbReference type="GO" id="GO:0071281">
    <property type="term" value="P:cellular response to iron ion"/>
    <property type="evidence" value="ECO:0007669"/>
    <property type="project" value="TreeGrafter"/>
</dbReference>
<dbReference type="PANTHER" id="PTHR30535">
    <property type="entry name" value="VITAMIN B12-BINDING PROTEIN"/>
    <property type="match status" value="1"/>
</dbReference>
<dbReference type="PANTHER" id="PTHR30535:SF34">
    <property type="entry name" value="MOLYBDATE-BINDING PROTEIN MOLA"/>
    <property type="match status" value="1"/>
</dbReference>
<evidence type="ECO:0000313" key="4">
    <source>
        <dbReference type="EMBL" id="KGF96344.1"/>
    </source>
</evidence>
<proteinExistence type="inferred from homology"/>
<keyword evidence="4" id="KW-0547">Nucleotide-binding</keyword>
<name>A0A0A2A765_PROMR</name>
<organism evidence="4 5">
    <name type="scientific">Prochlorococcus marinus str. MIT 9201</name>
    <dbReference type="NCBI Taxonomy" id="93057"/>
    <lineage>
        <taxon>Bacteria</taxon>
        <taxon>Bacillati</taxon>
        <taxon>Cyanobacteriota</taxon>
        <taxon>Cyanophyceae</taxon>
        <taxon>Synechococcales</taxon>
        <taxon>Prochlorococcaceae</taxon>
        <taxon>Prochlorococcus</taxon>
    </lineage>
</organism>
<reference evidence="5" key="1">
    <citation type="journal article" date="2014" name="Sci. Data">
        <title>Genomes of diverse isolates of the marine cyanobacterium Prochlorococcus.</title>
        <authorList>
            <person name="Biller S."/>
            <person name="Berube P."/>
            <person name="Thompson J."/>
            <person name="Kelly L."/>
            <person name="Roggensack S."/>
            <person name="Awad L."/>
            <person name="Roache-Johnson K."/>
            <person name="Ding H."/>
            <person name="Giovannoni S.J."/>
            <person name="Moore L.R."/>
            <person name="Chisholm S.W."/>
        </authorList>
    </citation>
    <scope>NUCLEOTIDE SEQUENCE [LARGE SCALE GENOMIC DNA]</scope>
    <source>
        <strain evidence="5">MIT 9201</strain>
    </source>
</reference>
<feature type="signal peptide" evidence="2">
    <location>
        <begin position="1"/>
        <end position="26"/>
    </location>
</feature>
<dbReference type="Pfam" id="PF01497">
    <property type="entry name" value="Peripla_BP_2"/>
    <property type="match status" value="1"/>
</dbReference>